<comment type="caution">
    <text evidence="3">The sequence shown here is derived from an EMBL/GenBank/DDBJ whole genome shotgun (WGS) entry which is preliminary data.</text>
</comment>
<keyword evidence="4" id="KW-1185">Reference proteome</keyword>
<feature type="transmembrane region" description="Helical" evidence="2">
    <location>
        <begin position="282"/>
        <end position="305"/>
    </location>
</feature>
<evidence type="ECO:0000313" key="3">
    <source>
        <dbReference type="EMBL" id="KAJ3994729.1"/>
    </source>
</evidence>
<evidence type="ECO:0000256" key="2">
    <source>
        <dbReference type="SAM" id="Phobius"/>
    </source>
</evidence>
<accession>A0ABQ8Q857</accession>
<dbReference type="Proteomes" id="UP001163828">
    <property type="component" value="Unassembled WGS sequence"/>
</dbReference>
<sequence>MTAREVMFYHSLNLCHGVDPTILRAYLSLLILCYRHSLPPSFLPLSFLPNFHSFCGDMVGRSPHTDAKLRSPTAFLFFLSDFFALVLSVSLLATNANANLITLGGSELVYGATLERRAPNENATCEAGFDWADNIAGISPCVLAAATSACSPSGHNVLPLSSGSHYDPPSLKDNTANVCQCSWATYNLLSMCTVCQGQTSSLFPWVSYSLDCKNLTSSNSYFPSSYRALLPQNASIPLYAQTNPAQWLNGVFNVTQAEGLVDGTLSLQTAAETQKSTSPQTVAIIGGSVGGAIVLLSFLGILIWARRRNISRAKASYQLSDHISSSARQSILSYSAMSHSDTAGNHGNLISDNQYHSGFLTAEANSTRSPQVPRPYTKSYFDPSDDVYALPDDLLVHIRRLTATAASQDSHAIQSDTQIGCYATIPGISGYTYTAVQTSEELSTNSSTLNIRRPSNPPPYSPGVDPAAGVS</sequence>
<reference evidence="3" key="1">
    <citation type="submission" date="2022-08" db="EMBL/GenBank/DDBJ databases">
        <authorList>
            <consortium name="DOE Joint Genome Institute"/>
            <person name="Min B."/>
            <person name="Riley R."/>
            <person name="Sierra-Patev S."/>
            <person name="Naranjo-Ortiz M."/>
            <person name="Looney B."/>
            <person name="Konkel Z."/>
            <person name="Slot J.C."/>
            <person name="Sakamoto Y."/>
            <person name="Steenwyk J.L."/>
            <person name="Rokas A."/>
            <person name="Carro J."/>
            <person name="Camarero S."/>
            <person name="Ferreira P."/>
            <person name="Molpeceres G."/>
            <person name="Ruiz-Duenas F.J."/>
            <person name="Serrano A."/>
            <person name="Henrissat B."/>
            <person name="Drula E."/>
            <person name="Hughes K.W."/>
            <person name="Mata J.L."/>
            <person name="Ishikawa N.K."/>
            <person name="Vargas-Isla R."/>
            <person name="Ushijima S."/>
            <person name="Smith C.A."/>
            <person name="Ahrendt S."/>
            <person name="Andreopoulos W."/>
            <person name="He G."/>
            <person name="Labutti K."/>
            <person name="Lipzen A."/>
            <person name="Ng V."/>
            <person name="Sandor L."/>
            <person name="Barry K."/>
            <person name="Martinez A.T."/>
            <person name="Xiao Y."/>
            <person name="Gibbons J.G."/>
            <person name="Terashima K."/>
            <person name="Hibbett D.S."/>
            <person name="Grigoriev I.V."/>
        </authorList>
    </citation>
    <scope>NUCLEOTIDE SEQUENCE</scope>
    <source>
        <strain evidence="3">TFB10827</strain>
    </source>
</reference>
<evidence type="ECO:0000313" key="4">
    <source>
        <dbReference type="Proteomes" id="UP001163828"/>
    </source>
</evidence>
<keyword evidence="2" id="KW-0472">Membrane</keyword>
<gene>
    <name evidence="3" type="ORF">F5050DRAFT_427419</name>
</gene>
<name>A0ABQ8Q857_9AGAR</name>
<dbReference type="EMBL" id="MU790687">
    <property type="protein sequence ID" value="KAJ3994729.1"/>
    <property type="molecule type" value="Genomic_DNA"/>
</dbReference>
<evidence type="ECO:0000256" key="1">
    <source>
        <dbReference type="SAM" id="MobiDB-lite"/>
    </source>
</evidence>
<feature type="region of interest" description="Disordered" evidence="1">
    <location>
        <begin position="444"/>
        <end position="471"/>
    </location>
</feature>
<keyword evidence="2" id="KW-0812">Transmembrane</keyword>
<proteinExistence type="predicted"/>
<feature type="transmembrane region" description="Helical" evidence="2">
    <location>
        <begin position="74"/>
        <end position="93"/>
    </location>
</feature>
<keyword evidence="2" id="KW-1133">Transmembrane helix</keyword>
<protein>
    <submittedName>
        <fullName evidence="3">Uncharacterized protein</fullName>
    </submittedName>
</protein>
<organism evidence="3 4">
    <name type="scientific">Lentinula boryana</name>
    <dbReference type="NCBI Taxonomy" id="40481"/>
    <lineage>
        <taxon>Eukaryota</taxon>
        <taxon>Fungi</taxon>
        <taxon>Dikarya</taxon>
        <taxon>Basidiomycota</taxon>
        <taxon>Agaricomycotina</taxon>
        <taxon>Agaricomycetes</taxon>
        <taxon>Agaricomycetidae</taxon>
        <taxon>Agaricales</taxon>
        <taxon>Marasmiineae</taxon>
        <taxon>Omphalotaceae</taxon>
        <taxon>Lentinula</taxon>
    </lineage>
</organism>